<protein>
    <recommendedName>
        <fullName evidence="3">CopG family transcriptional regulator</fullName>
    </recommendedName>
</protein>
<dbReference type="RefSeq" id="WP_002706958.1">
    <property type="nucleotide sequence ID" value="NZ_JH651384.1"/>
</dbReference>
<dbReference type="EMBL" id="JH651384">
    <property type="protein sequence ID" value="EIJ32995.1"/>
    <property type="molecule type" value="Genomic_DNA"/>
</dbReference>
<evidence type="ECO:0008006" key="3">
    <source>
        <dbReference type="Google" id="ProtNLM"/>
    </source>
</evidence>
<evidence type="ECO:0000313" key="2">
    <source>
        <dbReference type="Proteomes" id="UP000005317"/>
    </source>
</evidence>
<gene>
    <name evidence="1" type="ORF">Thini_0339</name>
</gene>
<organism evidence="1 2">
    <name type="scientific">Thiothrix nivea (strain ATCC 35100 / DSM 5205 / JP2)</name>
    <dbReference type="NCBI Taxonomy" id="870187"/>
    <lineage>
        <taxon>Bacteria</taxon>
        <taxon>Pseudomonadati</taxon>
        <taxon>Pseudomonadota</taxon>
        <taxon>Gammaproteobacteria</taxon>
        <taxon>Thiotrichales</taxon>
        <taxon>Thiotrichaceae</taxon>
        <taxon>Thiothrix</taxon>
    </lineage>
</organism>
<reference evidence="2" key="1">
    <citation type="journal article" date="2011" name="Stand. Genomic Sci.">
        <title>Genome sequence of the filamentous, gliding Thiothrix nivea neotype strain (JP2(T)).</title>
        <authorList>
            <person name="Lapidus A."/>
            <person name="Nolan M."/>
            <person name="Lucas S."/>
            <person name="Glavina Del Rio T."/>
            <person name="Tice H."/>
            <person name="Cheng J.F."/>
            <person name="Tapia R."/>
            <person name="Han C."/>
            <person name="Goodwin L."/>
            <person name="Pitluck S."/>
            <person name="Liolios K."/>
            <person name="Pagani I."/>
            <person name="Ivanova N."/>
            <person name="Huntemann M."/>
            <person name="Mavromatis K."/>
            <person name="Mikhailova N."/>
            <person name="Pati A."/>
            <person name="Chen A."/>
            <person name="Palaniappan K."/>
            <person name="Land M."/>
            <person name="Brambilla E.M."/>
            <person name="Rohde M."/>
            <person name="Abt B."/>
            <person name="Verbarg S."/>
            <person name="Goker M."/>
            <person name="Bristow J."/>
            <person name="Eisen J.A."/>
            <person name="Markowitz V."/>
            <person name="Hugenholtz P."/>
            <person name="Kyrpides N.C."/>
            <person name="Klenk H.P."/>
            <person name="Woyke T."/>
        </authorList>
    </citation>
    <scope>NUCLEOTIDE SEQUENCE [LARGE SCALE GENOMIC DNA]</scope>
    <source>
        <strain evidence="2">ATCC 35100 / DSM 5205 / JP2</strain>
    </source>
</reference>
<name>A0A656HD84_THINJ</name>
<keyword evidence="2" id="KW-1185">Reference proteome</keyword>
<dbReference type="OrthoDB" id="9813767at2"/>
<dbReference type="Proteomes" id="UP000005317">
    <property type="component" value="Unassembled WGS sequence"/>
</dbReference>
<dbReference type="AlphaFoldDB" id="A0A656HD84"/>
<evidence type="ECO:0000313" key="1">
    <source>
        <dbReference type="EMBL" id="EIJ32995.1"/>
    </source>
</evidence>
<proteinExistence type="predicted"/>
<sequence length="74" mass="8346">MRTTLTIDDDVFNIVRYIAEQKKQALGTVLSELARKGLQKSPEYSKRGLFPVFKLPANAAIITPEHVKMLEDEA</sequence>
<accession>A0A656HD84</accession>